<evidence type="ECO:0000256" key="5">
    <source>
        <dbReference type="ARBA" id="ARBA00023319"/>
    </source>
</evidence>
<feature type="compositionally biased region" description="Basic and acidic residues" evidence="6">
    <location>
        <begin position="682"/>
        <end position="697"/>
    </location>
</feature>
<dbReference type="Gene3D" id="2.60.40.10">
    <property type="entry name" value="Immunoglobulins"/>
    <property type="match status" value="4"/>
</dbReference>
<feature type="compositionally biased region" description="Basic and acidic residues" evidence="6">
    <location>
        <begin position="99"/>
        <end position="124"/>
    </location>
</feature>
<feature type="compositionally biased region" description="Basic and acidic residues" evidence="6">
    <location>
        <begin position="1162"/>
        <end position="1190"/>
    </location>
</feature>
<comment type="similarity">
    <text evidence="2">Belongs to the protein kinase superfamily. CAMK Ser/Thr protein kinase family.</text>
</comment>
<feature type="region of interest" description="Disordered" evidence="6">
    <location>
        <begin position="2119"/>
        <end position="2306"/>
    </location>
</feature>
<dbReference type="InterPro" id="IPR022189">
    <property type="entry name" value="SMTN"/>
</dbReference>
<feature type="compositionally biased region" description="Polar residues" evidence="6">
    <location>
        <begin position="2119"/>
        <end position="2139"/>
    </location>
</feature>
<feature type="compositionally biased region" description="Low complexity" evidence="6">
    <location>
        <begin position="35"/>
        <end position="63"/>
    </location>
</feature>
<evidence type="ECO:0000313" key="8">
    <source>
        <dbReference type="EMBL" id="KAK7506116.1"/>
    </source>
</evidence>
<feature type="compositionally biased region" description="Low complexity" evidence="6">
    <location>
        <begin position="495"/>
        <end position="504"/>
    </location>
</feature>
<feature type="region of interest" description="Disordered" evidence="6">
    <location>
        <begin position="1112"/>
        <end position="1286"/>
    </location>
</feature>
<dbReference type="FunFam" id="2.60.40.10:FF:000032">
    <property type="entry name" value="palladin isoform X1"/>
    <property type="match status" value="1"/>
</dbReference>
<dbReference type="SMART" id="SM00408">
    <property type="entry name" value="IGc2"/>
    <property type="match status" value="4"/>
</dbReference>
<feature type="compositionally biased region" description="Polar residues" evidence="6">
    <location>
        <begin position="869"/>
        <end position="885"/>
    </location>
</feature>
<organism evidence="8 9">
    <name type="scientific">Batillaria attramentaria</name>
    <dbReference type="NCBI Taxonomy" id="370345"/>
    <lineage>
        <taxon>Eukaryota</taxon>
        <taxon>Metazoa</taxon>
        <taxon>Spiralia</taxon>
        <taxon>Lophotrochozoa</taxon>
        <taxon>Mollusca</taxon>
        <taxon>Gastropoda</taxon>
        <taxon>Caenogastropoda</taxon>
        <taxon>Sorbeoconcha</taxon>
        <taxon>Cerithioidea</taxon>
        <taxon>Batillariidae</taxon>
        <taxon>Batillaria</taxon>
    </lineage>
</organism>
<dbReference type="InterPro" id="IPR013098">
    <property type="entry name" value="Ig_I-set"/>
</dbReference>
<feature type="compositionally biased region" description="Basic and acidic residues" evidence="6">
    <location>
        <begin position="1256"/>
        <end position="1273"/>
    </location>
</feature>
<evidence type="ECO:0000256" key="4">
    <source>
        <dbReference type="ARBA" id="ARBA00023157"/>
    </source>
</evidence>
<dbReference type="InterPro" id="IPR007110">
    <property type="entry name" value="Ig-like_dom"/>
</dbReference>
<feature type="compositionally biased region" description="Polar residues" evidence="6">
    <location>
        <begin position="798"/>
        <end position="809"/>
    </location>
</feature>
<proteinExistence type="inferred from homology"/>
<dbReference type="Pfam" id="PF07679">
    <property type="entry name" value="I-set"/>
    <property type="match status" value="4"/>
</dbReference>
<reference evidence="8 9" key="1">
    <citation type="journal article" date="2023" name="Sci. Data">
        <title>Genome assembly of the Korean intertidal mud-creeper Batillaria attramentaria.</title>
        <authorList>
            <person name="Patra A.K."/>
            <person name="Ho P.T."/>
            <person name="Jun S."/>
            <person name="Lee S.J."/>
            <person name="Kim Y."/>
            <person name="Won Y.J."/>
        </authorList>
    </citation>
    <scope>NUCLEOTIDE SEQUENCE [LARGE SCALE GENOMIC DNA]</scope>
    <source>
        <strain evidence="8">Wonlab-2016</strain>
    </source>
</reference>
<feature type="domain" description="Ig-like" evidence="7">
    <location>
        <begin position="1764"/>
        <end position="1850"/>
    </location>
</feature>
<dbReference type="FunFam" id="2.60.40.10:FF:000107">
    <property type="entry name" value="Myosin, light chain kinase a"/>
    <property type="match status" value="1"/>
</dbReference>
<dbReference type="SUPFAM" id="SSF48726">
    <property type="entry name" value="Immunoglobulin"/>
    <property type="match status" value="4"/>
</dbReference>
<feature type="domain" description="Ig-like" evidence="7">
    <location>
        <begin position="1568"/>
        <end position="1659"/>
    </location>
</feature>
<evidence type="ECO:0000256" key="6">
    <source>
        <dbReference type="SAM" id="MobiDB-lite"/>
    </source>
</evidence>
<sequence length="2353" mass="252430">MEPIVLRALTAGMKRMPKEKAKTDIPPLRPHVELTSGKSGITSSSSFSSPRDKASASSSAATRTSREDDSQVPVHRAVPLVKSQSFRLDRDSTTSQQHRAAEAGDRKSSPRTESLRSAERDSSPRSRTSSIERSSAAHTHSAAKDVSSVAHGERTVSHKSQRSEGRPNSGSPSPSHAKKELGSTHGVKLWEDSLRGPDRSPVTVKKTHKAEHHSPAHAQGRVSGAAHDSSPSRSGGVRTGSPVTVSLGQRTAASVTGGSEKTSTSKPGIEDTSEQLSSPAATVSGTKNSPQTEEKPLSAFESVTKDADKRPSGSVQTPDSRIRRPVSPSQNIANQVRRPSSPAELHDRRPSSPLGNQIRRPSSPAHLLGNQVRRPSSPSHSVANQIRRPSSPFLSEGKLHSKQPPPSSPQPVTTPHFRRPSSPFLSGGGAVDKRPSSPFHPTGSQQDKRPPSPFQPISSQQDKRPPSPFQSLGAHQEKLHQVPLKALGKEHDSRSSSPAHSLSSQKDKRPPSPFQSPGTQQHQTPLKAFDKQQDSKTSSQARSLSPSQLQGSQQEKQDQTPVKAKDAQSSSPAQLPNNLRNKQPSSPVKSLSNETDKRPPSPSQSPGNQKDKRPSSSTQSVDSQESKQLTDKNIEQSRDASKDLLSKQQKQRSHEKPVKVNSGYDVSAVSEFSALKTPPAKKTLETTETKPSGKDHAQQTNSKASSVVSTSDTTTVSQPGDRQRASSLTRKESFDWDLVNQVKARLKSRSESLTSDDRLQGHSHASKRPSLASSSETVEFESKATQPGTEIERVATIVEQTITDATSSGDQRRASEPRYKEVRELVRSSGLEKKHQLHNEKNKAAAAPKEAPTLLSDFQKLDKGLRPSASKSLVSSLAGKFSTQETDADAESSPLRRSESLRVVGHKERNGSRTQKSSLPRRSGSFNAHDSAKKPVVEKRDNQSAVSKEPAVAETSPAAVTKTSSVPVRKFSLPASSTPAVDTAAPVTKSSSTKSLADAGVGTSTTPARKLATVGAVPSGPTSTKSSAGTDIGTSPTPARRLGTVAAVTAERTIASVGDGSAGSEKSESPSVMTKEKPSIAMSSSLQQKPSKGSDMESAFSALLDDMETFSASEGTASDLDLSDGDEASADSALKGGSSDAREGTLQKSFTDKADVSLATVVEERVSESDRNGDDTVDGREVVMVNKEDSGIGMGTGDLDDAGAAAPQPLKSDESSEGGAGDTLHVGERKVPARLRKGTTLTGESSNKDTAAVPASKHEIQISLPDGKERLEPPPEPSGSVSDDDASAFLVLKPQIDAMLSAKGKQQDGQGKSVQRTVSFNEDDDGTVTFRKISHGEQQNRIVTIKSKKRRTPSNANEEMRDTIVETNFHSPGGALIKERDVISSKRKITQRGSNYFQRTTQHTRRIRDKEGSETIEHDVCVESDNTSSSDGHSWGNRTFTKVTLDQASGELPNVLDELGSLPQLEAKKPLTSTAGRMDMSKASSGYGSVSGSEEEDKEGSPTDAKPAKPLGFRPRAVLQRQSTVLSAGDISSDSSSDDDHSSCGVCTPSPVRVRSFPFLGRRRMCAPEIIGPLKDVSVMEGQVALLECSVIGQPVPEVTWFCGDKELYLSEEHFSAHFDPVSGKASLTIHDVLQEDAAVYVCVCRNQHGEAATRCSISVKPKPDSPPVFVEPLHDVTVVEDHSVSLQCVVTGASSVAWYKDGIIQRHSSDFRQTFDGRVARLEIGVVFLDDVGIFSCVARNELGEERTSCSLYVRDNRRANVPHQLPSKTVSDGDVLLLECDIIGSPEPDIEWLFEGRRLSDTTLSFSTSYDGRVARLQVDGFTAGDDGVYECVAENSAGRVSMDARVSLRVKNKPPAFSSGPQDVTVEVGKNVILKCDVTGTPSPSIFWRRNGLIVADTPDFVQSHSNGVARLEIMGVKEKHGGQYECVAKNEAGDAVCSCKVTVTVPKRKHCFWFGLSFKKLSEPHATDIISAVLRSAEKKTGVQRAQSFSPRSAPFRETPSPIRSFSVTHHGDAPRTLAVADEEPAQAQEPDVASGVVSKDVSEVRKDVSEVRRDVSEVRKDVSEAKKDISETLSGLGRSVDRSSGASAVVNGSATATSAVASAAPVGRYTVQWTNPDGTVTLDDQGTKPPTLTDSRVKTDTPSRPAPSPFAADKSMSSSSSPTTSAASNTSQNLITSSRDGDRDRDSSITRKFSAPVKPGAVVGGMAPGSDRLSSPDRKISEPAKPPLQQQRPSKAESPRSLVSQLRDKFSRGEDSSERAGGSAGSGIRRWHSMPLKQERPAVVKRERPSPLTSHRFGESEVTSDIMSASYDHITDEEELHKLMNATENFDERKKIRARLREIRDAQR</sequence>
<feature type="compositionally biased region" description="Basic and acidic residues" evidence="6">
    <location>
        <begin position="177"/>
        <end position="198"/>
    </location>
</feature>
<dbReference type="PROSITE" id="PS00018">
    <property type="entry name" value="EF_HAND_1"/>
    <property type="match status" value="1"/>
</dbReference>
<dbReference type="Gene3D" id="1.20.5.170">
    <property type="match status" value="1"/>
</dbReference>
<feature type="compositionally biased region" description="Polar residues" evidence="6">
    <location>
        <begin position="241"/>
        <end position="266"/>
    </location>
</feature>
<feature type="compositionally biased region" description="Basic and acidic residues" evidence="6">
    <location>
        <begin position="2184"/>
        <end position="2194"/>
    </location>
</feature>
<feature type="region of interest" description="Disordered" evidence="6">
    <location>
        <begin position="865"/>
        <end position="1100"/>
    </location>
</feature>
<feature type="non-terminal residue" evidence="8">
    <location>
        <position position="2353"/>
    </location>
</feature>
<keyword evidence="9" id="KW-1185">Reference proteome</keyword>
<feature type="compositionally biased region" description="Basic and acidic residues" evidence="6">
    <location>
        <begin position="810"/>
        <end position="843"/>
    </location>
</feature>
<feature type="compositionally biased region" description="Basic and acidic residues" evidence="6">
    <location>
        <begin position="151"/>
        <end position="165"/>
    </location>
</feature>
<feature type="compositionally biased region" description="Basic and acidic residues" evidence="6">
    <location>
        <begin position="930"/>
        <end position="942"/>
    </location>
</feature>
<dbReference type="EMBL" id="JACVVK020000008">
    <property type="protein sequence ID" value="KAK7506116.1"/>
    <property type="molecule type" value="Genomic_DNA"/>
</dbReference>
<keyword evidence="5" id="KW-0393">Immunoglobulin domain</keyword>
<evidence type="ECO:0000256" key="2">
    <source>
        <dbReference type="ARBA" id="ARBA00006692"/>
    </source>
</evidence>
<keyword evidence="3" id="KW-0963">Cytoplasm</keyword>
<feature type="compositionally biased region" description="Polar residues" evidence="6">
    <location>
        <begin position="771"/>
        <end position="788"/>
    </location>
</feature>
<feature type="compositionally biased region" description="Polar residues" evidence="6">
    <location>
        <begin position="373"/>
        <end position="388"/>
    </location>
</feature>
<feature type="domain" description="Ig-like" evidence="7">
    <location>
        <begin position="1858"/>
        <end position="1948"/>
    </location>
</feature>
<keyword evidence="4" id="KW-1015">Disulfide bond</keyword>
<gene>
    <name evidence="8" type="ORF">BaRGS_00002838</name>
</gene>
<feature type="compositionally biased region" description="Low complexity" evidence="6">
    <location>
        <begin position="2154"/>
        <end position="2183"/>
    </location>
</feature>
<feature type="compositionally biased region" description="Polar residues" evidence="6">
    <location>
        <begin position="327"/>
        <end position="338"/>
    </location>
</feature>
<feature type="compositionally biased region" description="Polar residues" evidence="6">
    <location>
        <begin position="1307"/>
        <end position="1320"/>
    </location>
</feature>
<feature type="compositionally biased region" description="Low complexity" evidence="6">
    <location>
        <begin position="543"/>
        <end position="554"/>
    </location>
</feature>
<feature type="compositionally biased region" description="Basic and acidic residues" evidence="6">
    <location>
        <begin position="2282"/>
        <end position="2294"/>
    </location>
</feature>
<dbReference type="PANTHER" id="PTHR47633:SF4">
    <property type="entry name" value="MYOPALLADIN ISOFORM X1"/>
    <property type="match status" value="1"/>
</dbReference>
<feature type="compositionally biased region" description="Basic and acidic residues" evidence="6">
    <location>
        <begin position="721"/>
        <end position="734"/>
    </location>
</feature>
<feature type="region of interest" description="Disordered" evidence="6">
    <location>
        <begin position="9"/>
        <end position="853"/>
    </location>
</feature>
<dbReference type="FunFam" id="2.60.40.10:FF:000425">
    <property type="entry name" value="Myosin light chain kinase"/>
    <property type="match status" value="1"/>
</dbReference>
<dbReference type="InterPro" id="IPR036179">
    <property type="entry name" value="Ig-like_dom_sf"/>
</dbReference>
<feature type="compositionally biased region" description="Polar residues" evidence="6">
    <location>
        <begin position="515"/>
        <end position="524"/>
    </location>
</feature>
<accession>A0ABD0M461</accession>
<feature type="compositionally biased region" description="Basic and acidic residues" evidence="6">
    <location>
        <begin position="624"/>
        <end position="645"/>
    </location>
</feature>
<feature type="compositionally biased region" description="Polar residues" evidence="6">
    <location>
        <begin position="1239"/>
        <end position="1249"/>
    </location>
</feature>
<feature type="compositionally biased region" description="Basic and acidic residues" evidence="6">
    <location>
        <begin position="2251"/>
        <end position="2263"/>
    </location>
</feature>
<feature type="compositionally biased region" description="Basic and acidic residues" evidence="6">
    <location>
        <begin position="555"/>
        <end position="566"/>
    </location>
</feature>
<feature type="compositionally biased region" description="Polar residues" evidence="6">
    <location>
        <begin position="125"/>
        <end position="138"/>
    </location>
</feature>
<feature type="compositionally biased region" description="Polar residues" evidence="6">
    <location>
        <begin position="274"/>
        <end position="291"/>
    </location>
</feature>
<dbReference type="InterPro" id="IPR003599">
    <property type="entry name" value="Ig_sub"/>
</dbReference>
<feature type="compositionally biased region" description="Polar residues" evidence="6">
    <location>
        <begin position="1020"/>
        <end position="1037"/>
    </location>
</feature>
<evidence type="ECO:0000256" key="1">
    <source>
        <dbReference type="ARBA" id="ARBA00004657"/>
    </source>
</evidence>
<feature type="compositionally biased region" description="Basic and acidic residues" evidence="6">
    <location>
        <begin position="1140"/>
        <end position="1155"/>
    </location>
</feature>
<dbReference type="PROSITE" id="PS50835">
    <property type="entry name" value="IG_LIKE"/>
    <property type="match status" value="4"/>
</dbReference>
<feature type="compositionally biased region" description="Basic and acidic residues" evidence="6">
    <location>
        <begin position="894"/>
        <end position="911"/>
    </location>
</feature>
<dbReference type="GO" id="GO:0060298">
    <property type="term" value="P:positive regulation of sarcomere organization"/>
    <property type="evidence" value="ECO:0007669"/>
    <property type="project" value="UniProtKB-ARBA"/>
</dbReference>
<evidence type="ECO:0000313" key="9">
    <source>
        <dbReference type="Proteomes" id="UP001519460"/>
    </source>
</evidence>
<feature type="region of interest" description="Disordered" evidence="6">
    <location>
        <begin position="1470"/>
        <end position="1544"/>
    </location>
</feature>
<dbReference type="GO" id="GO:0030016">
    <property type="term" value="C:myofibril"/>
    <property type="evidence" value="ECO:0007669"/>
    <property type="project" value="UniProtKB-SubCell"/>
</dbReference>
<dbReference type="Proteomes" id="UP001519460">
    <property type="component" value="Unassembled WGS sequence"/>
</dbReference>
<feature type="compositionally biased region" description="Low complexity" evidence="6">
    <location>
        <begin position="705"/>
        <end position="717"/>
    </location>
</feature>
<protein>
    <recommendedName>
        <fullName evidence="7">Ig-like domain-containing protein</fullName>
    </recommendedName>
</protein>
<name>A0ABD0M461_9CAEN</name>
<evidence type="ECO:0000259" key="7">
    <source>
        <dbReference type="PROSITE" id="PS50835"/>
    </source>
</evidence>
<comment type="subcellular location">
    <subcellularLocation>
        <location evidence="1">Cytoplasm</location>
        <location evidence="1">Myofibril</location>
    </subcellularLocation>
</comment>
<evidence type="ECO:0000256" key="3">
    <source>
        <dbReference type="ARBA" id="ARBA00022490"/>
    </source>
</evidence>
<dbReference type="GO" id="GO:0045989">
    <property type="term" value="P:positive regulation of striated muscle contraction"/>
    <property type="evidence" value="ECO:0007669"/>
    <property type="project" value="UniProtKB-ARBA"/>
</dbReference>
<feature type="compositionally biased region" description="Polar residues" evidence="6">
    <location>
        <begin position="912"/>
        <end position="928"/>
    </location>
</feature>
<feature type="domain" description="Ig-like" evidence="7">
    <location>
        <begin position="1667"/>
        <end position="1754"/>
    </location>
</feature>
<dbReference type="PANTHER" id="PTHR47633">
    <property type="entry name" value="IMMUNOGLOBULIN"/>
    <property type="match status" value="1"/>
</dbReference>
<dbReference type="Pfam" id="PF12510">
    <property type="entry name" value="Smoothelin"/>
    <property type="match status" value="1"/>
</dbReference>
<dbReference type="InterPro" id="IPR003598">
    <property type="entry name" value="Ig_sub2"/>
</dbReference>
<comment type="caution">
    <text evidence="8">The sequence shown here is derived from an EMBL/GenBank/DDBJ whole genome shotgun (WGS) entry which is preliminary data.</text>
</comment>
<feature type="region of interest" description="Disordered" evidence="6">
    <location>
        <begin position="1985"/>
        <end position="2013"/>
    </location>
</feature>
<dbReference type="FunFam" id="2.60.40.10:FF:000080">
    <property type="entry name" value="Myosin light chain kinase, smooth muscle"/>
    <property type="match status" value="1"/>
</dbReference>
<dbReference type="InterPro" id="IPR018247">
    <property type="entry name" value="EF_Hand_1_Ca_BS"/>
</dbReference>
<dbReference type="SMART" id="SM00409">
    <property type="entry name" value="IG"/>
    <property type="match status" value="4"/>
</dbReference>
<dbReference type="InterPro" id="IPR013783">
    <property type="entry name" value="Ig-like_fold"/>
</dbReference>
<feature type="compositionally biased region" description="Polar residues" evidence="6">
    <location>
        <begin position="567"/>
        <end position="593"/>
    </location>
</feature>
<feature type="compositionally biased region" description="Polar residues" evidence="6">
    <location>
        <begin position="1081"/>
        <end position="1091"/>
    </location>
</feature>
<feature type="region of interest" description="Disordered" evidence="6">
    <location>
        <begin position="1301"/>
        <end position="1320"/>
    </location>
</feature>